<accession>A0A0E9RWF4</accession>
<protein>
    <submittedName>
        <fullName evidence="2">Uncharacterized protein</fullName>
    </submittedName>
</protein>
<sequence>MDKMTEVRHKQSKAAFVEDCRPLKIPFRPLYSKKQRRTLHKINLKKPTNQTETGLKIRTHKSNSD</sequence>
<evidence type="ECO:0000313" key="2">
    <source>
        <dbReference type="EMBL" id="JAH32603.1"/>
    </source>
</evidence>
<evidence type="ECO:0000256" key="1">
    <source>
        <dbReference type="SAM" id="MobiDB-lite"/>
    </source>
</evidence>
<feature type="region of interest" description="Disordered" evidence="1">
    <location>
        <begin position="45"/>
        <end position="65"/>
    </location>
</feature>
<dbReference type="AlphaFoldDB" id="A0A0E9RWF4"/>
<dbReference type="EMBL" id="GBXM01075974">
    <property type="protein sequence ID" value="JAH32603.1"/>
    <property type="molecule type" value="Transcribed_RNA"/>
</dbReference>
<proteinExistence type="predicted"/>
<name>A0A0E9RWF4_ANGAN</name>
<reference evidence="2" key="1">
    <citation type="submission" date="2014-11" db="EMBL/GenBank/DDBJ databases">
        <authorList>
            <person name="Amaro Gonzalez C."/>
        </authorList>
    </citation>
    <scope>NUCLEOTIDE SEQUENCE</scope>
</reference>
<reference evidence="2" key="2">
    <citation type="journal article" date="2015" name="Fish Shellfish Immunol.">
        <title>Early steps in the European eel (Anguilla anguilla)-Vibrio vulnificus interaction in the gills: Role of the RtxA13 toxin.</title>
        <authorList>
            <person name="Callol A."/>
            <person name="Pajuelo D."/>
            <person name="Ebbesson L."/>
            <person name="Teles M."/>
            <person name="MacKenzie S."/>
            <person name="Amaro C."/>
        </authorList>
    </citation>
    <scope>NUCLEOTIDE SEQUENCE</scope>
</reference>
<organism evidence="2">
    <name type="scientific">Anguilla anguilla</name>
    <name type="common">European freshwater eel</name>
    <name type="synonym">Muraena anguilla</name>
    <dbReference type="NCBI Taxonomy" id="7936"/>
    <lineage>
        <taxon>Eukaryota</taxon>
        <taxon>Metazoa</taxon>
        <taxon>Chordata</taxon>
        <taxon>Craniata</taxon>
        <taxon>Vertebrata</taxon>
        <taxon>Euteleostomi</taxon>
        <taxon>Actinopterygii</taxon>
        <taxon>Neopterygii</taxon>
        <taxon>Teleostei</taxon>
        <taxon>Anguilliformes</taxon>
        <taxon>Anguillidae</taxon>
        <taxon>Anguilla</taxon>
    </lineage>
</organism>